<keyword evidence="3" id="KW-1185">Reference proteome</keyword>
<feature type="signal peptide" evidence="1">
    <location>
        <begin position="1"/>
        <end position="22"/>
    </location>
</feature>
<organism evidence="2 3">
    <name type="scientific">Chitinophaga barathri</name>
    <dbReference type="NCBI Taxonomy" id="1647451"/>
    <lineage>
        <taxon>Bacteria</taxon>
        <taxon>Pseudomonadati</taxon>
        <taxon>Bacteroidota</taxon>
        <taxon>Chitinophagia</taxon>
        <taxon>Chitinophagales</taxon>
        <taxon>Chitinophagaceae</taxon>
        <taxon>Chitinophaga</taxon>
    </lineage>
</organism>
<dbReference type="EMBL" id="RMBX01000001">
    <property type="protein sequence ID" value="RPD42915.1"/>
    <property type="molecule type" value="Genomic_DNA"/>
</dbReference>
<sequence length="187" mass="20745">MKQRAIYPVTLFFLLLCSTAYSQKLSVNDNVINVGIGFGSTYSFNSSYNGFPALSVSYERIWPKEIGPGLLGVGAIVGYRSLAYKYNIGDNRYKDKFNTLLIAARGTYYWEKLVTEKYNVYGAALIGVRTENYKADGAPGVFVEDNTVNPFVGVVVGGRYYFTSNISVFAELGYDISWTKAGISARF</sequence>
<keyword evidence="1" id="KW-0732">Signal</keyword>
<evidence type="ECO:0000313" key="3">
    <source>
        <dbReference type="Proteomes" id="UP000279089"/>
    </source>
</evidence>
<dbReference type="RefSeq" id="WP_123864495.1">
    <property type="nucleotide sequence ID" value="NZ_QXZY01000001.1"/>
</dbReference>
<protein>
    <recommendedName>
        <fullName evidence="4">Outer membrane protein beta-barrel domain-containing protein</fullName>
    </recommendedName>
</protein>
<gene>
    <name evidence="2" type="ORF">EG028_01050</name>
</gene>
<accession>A0A3N4MHL6</accession>
<reference evidence="3" key="1">
    <citation type="submission" date="2018-11" db="EMBL/GenBank/DDBJ databases">
        <title>Chitinophaga lutea sp.nov., isolate from arsenic contaminated soil.</title>
        <authorList>
            <person name="Zong Y."/>
        </authorList>
    </citation>
    <scope>NUCLEOTIDE SEQUENCE [LARGE SCALE GENOMIC DNA]</scope>
    <source>
        <strain evidence="3">YLT18</strain>
    </source>
</reference>
<evidence type="ECO:0008006" key="4">
    <source>
        <dbReference type="Google" id="ProtNLM"/>
    </source>
</evidence>
<evidence type="ECO:0000313" key="2">
    <source>
        <dbReference type="EMBL" id="RPD42915.1"/>
    </source>
</evidence>
<evidence type="ECO:0000256" key="1">
    <source>
        <dbReference type="SAM" id="SignalP"/>
    </source>
</evidence>
<dbReference type="Proteomes" id="UP000279089">
    <property type="component" value="Unassembled WGS sequence"/>
</dbReference>
<comment type="caution">
    <text evidence="2">The sequence shown here is derived from an EMBL/GenBank/DDBJ whole genome shotgun (WGS) entry which is preliminary data.</text>
</comment>
<proteinExistence type="predicted"/>
<name>A0A3N4MHL6_9BACT</name>
<dbReference type="AlphaFoldDB" id="A0A3N4MHL6"/>
<feature type="chain" id="PRO_5018306822" description="Outer membrane protein beta-barrel domain-containing protein" evidence="1">
    <location>
        <begin position="23"/>
        <end position="187"/>
    </location>
</feature>